<dbReference type="KEGG" id="aag:5578455"/>
<dbReference type="Proteomes" id="UP000682892">
    <property type="component" value="Unassembled WGS sequence"/>
</dbReference>
<dbReference type="AlphaFoldDB" id="A0A1S4EW39"/>
<dbReference type="PANTHER" id="PTHR20993">
    <property type="entry name" value="GH07914P"/>
    <property type="match status" value="1"/>
</dbReference>
<dbReference type="SMART" id="SM00700">
    <property type="entry name" value="JHBP"/>
    <property type="match status" value="1"/>
</dbReference>
<organism evidence="2 3">
    <name type="scientific">Aedes aegypti</name>
    <name type="common">Yellowfever mosquito</name>
    <name type="synonym">Culex aegypti</name>
    <dbReference type="NCBI Taxonomy" id="7159"/>
    <lineage>
        <taxon>Eukaryota</taxon>
        <taxon>Metazoa</taxon>
        <taxon>Ecdysozoa</taxon>
        <taxon>Arthropoda</taxon>
        <taxon>Hexapoda</taxon>
        <taxon>Insecta</taxon>
        <taxon>Pterygota</taxon>
        <taxon>Neoptera</taxon>
        <taxon>Endopterygota</taxon>
        <taxon>Diptera</taxon>
        <taxon>Nematocera</taxon>
        <taxon>Culicoidea</taxon>
        <taxon>Culicidae</taxon>
        <taxon>Culicinae</taxon>
        <taxon>Aedini</taxon>
        <taxon>Aedes</taxon>
        <taxon>Stegomyia</taxon>
    </lineage>
</organism>
<evidence type="ECO:0000313" key="2">
    <source>
        <dbReference type="EMBL" id="EAT48468.1"/>
    </source>
</evidence>
<evidence type="ECO:0000256" key="1">
    <source>
        <dbReference type="SAM" id="SignalP"/>
    </source>
</evidence>
<dbReference type="Gene3D" id="3.15.10.30">
    <property type="entry name" value="Haemolymph juvenile hormone binding protein"/>
    <property type="match status" value="1"/>
</dbReference>
<keyword evidence="1" id="KW-0732">Signal</keyword>
<reference evidence="2" key="2">
    <citation type="journal article" date="2007" name="Science">
        <title>Genome sequence of Aedes aegypti, a major arbovirus vector.</title>
        <authorList>
            <person name="Nene V."/>
            <person name="Wortman J.R."/>
            <person name="Lawson D."/>
            <person name="Haas B."/>
            <person name="Kodira C."/>
            <person name="Tu Z.J."/>
            <person name="Loftus B."/>
            <person name="Xi Z."/>
            <person name="Megy K."/>
            <person name="Grabherr M."/>
            <person name="Ren Q."/>
            <person name="Zdobnov E.M."/>
            <person name="Lobo N.F."/>
            <person name="Campbell K.S."/>
            <person name="Brown S.E."/>
            <person name="Bonaldo M.F."/>
            <person name="Zhu J."/>
            <person name="Sinkins S.P."/>
            <person name="Hogenkamp D.G."/>
            <person name="Amedeo P."/>
            <person name="Arensburger P."/>
            <person name="Atkinson P.W."/>
            <person name="Bidwell S."/>
            <person name="Biedler J."/>
            <person name="Birney E."/>
            <person name="Bruggner R.V."/>
            <person name="Costas J."/>
            <person name="Coy M.R."/>
            <person name="Crabtree J."/>
            <person name="Crawford M."/>
            <person name="Debruyn B."/>
            <person name="Decaprio D."/>
            <person name="Eiglmeier K."/>
            <person name="Eisenstadt E."/>
            <person name="El-Dorry H."/>
            <person name="Gelbart W.M."/>
            <person name="Gomes S.L."/>
            <person name="Hammond M."/>
            <person name="Hannick L.I."/>
            <person name="Hogan J.R."/>
            <person name="Holmes M.H."/>
            <person name="Jaffe D."/>
            <person name="Johnston J.S."/>
            <person name="Kennedy R.C."/>
            <person name="Koo H."/>
            <person name="Kravitz S."/>
            <person name="Kriventseva E.V."/>
            <person name="Kulp D."/>
            <person name="Labutti K."/>
            <person name="Lee E."/>
            <person name="Li S."/>
            <person name="Lovin D.D."/>
            <person name="Mao C."/>
            <person name="Mauceli E."/>
            <person name="Menck C.F."/>
            <person name="Miller J.R."/>
            <person name="Montgomery P."/>
            <person name="Mori A."/>
            <person name="Nascimento A.L."/>
            <person name="Naveira H.F."/>
            <person name="Nusbaum C."/>
            <person name="O'leary S."/>
            <person name="Orvis J."/>
            <person name="Pertea M."/>
            <person name="Quesneville H."/>
            <person name="Reidenbach K.R."/>
            <person name="Rogers Y.H."/>
            <person name="Roth C.W."/>
            <person name="Schneider J.R."/>
            <person name="Schatz M."/>
            <person name="Shumway M."/>
            <person name="Stanke M."/>
            <person name="Stinson E.O."/>
            <person name="Tubio J.M."/>
            <person name="Vanzee J.P."/>
            <person name="Verjovski-Almeida S."/>
            <person name="Werner D."/>
            <person name="White O."/>
            <person name="Wyder S."/>
            <person name="Zeng Q."/>
            <person name="Zhao Q."/>
            <person name="Zhao Y."/>
            <person name="Hill C.A."/>
            <person name="Raikhel A.S."/>
            <person name="Soares M.B."/>
            <person name="Knudson D.L."/>
            <person name="Lee N.H."/>
            <person name="Galagan J."/>
            <person name="Salzberg S.L."/>
            <person name="Paulsen I.T."/>
            <person name="Dimopoulos G."/>
            <person name="Collins F.H."/>
            <person name="Birren B."/>
            <person name="Fraser-Liggett C.M."/>
            <person name="Severson D.W."/>
        </authorList>
    </citation>
    <scope>NUCLEOTIDE SEQUENCE [LARGE SCALE GENOMIC DNA]</scope>
    <source>
        <strain evidence="2">Liverpool</strain>
    </source>
</reference>
<gene>
    <name evidence="2" type="ORF">AaeL_AAEL000500</name>
</gene>
<protein>
    <submittedName>
        <fullName evidence="2">AAEL000500-PA</fullName>
    </submittedName>
</protein>
<dbReference type="InterPro" id="IPR010562">
    <property type="entry name" value="Haemolymph_juvenile_hormone-bd"/>
</dbReference>
<dbReference type="OrthoDB" id="6370791at2759"/>
<dbReference type="EMBL" id="CH477194">
    <property type="protein sequence ID" value="EAT48468.1"/>
    <property type="molecule type" value="Genomic_DNA"/>
</dbReference>
<accession>A0A1S4EW39</accession>
<name>A0A1S4EW39_AEDAE</name>
<evidence type="ECO:0000313" key="3">
    <source>
        <dbReference type="Proteomes" id="UP000682892"/>
    </source>
</evidence>
<dbReference type="InterPro" id="IPR038606">
    <property type="entry name" value="To_sf"/>
</dbReference>
<sequence length="261" mass="29020">MNLTVGLSLLFSVVSLTSAASIQRSDEADVVTSILEGLNLNDVLIELIEQFKNIMPCGIPSLGVPALVPFELNHTAFKIDKPGLLYFDGEINDLFVDDMNNFDVVNVDLQIFKLKLDFSFLFHSIKTTGKYKAQGKALSFIPFNRSGNFGFNFNGLSLAGSIKVALNGDKLLVEEFKLYPTVKSVNSKFEHVFFLPLTNLIFNKIVESVVPKYLRENQEDVSLFLESYIKPEVNELLGDYTLEDLMGLLQGSENGTIPSTC</sequence>
<dbReference type="HOGENOM" id="CLU_084586_0_0_1"/>
<proteinExistence type="predicted"/>
<reference evidence="2" key="1">
    <citation type="submission" date="2005-10" db="EMBL/GenBank/DDBJ databases">
        <authorList>
            <person name="Loftus B.J."/>
            <person name="Nene V.M."/>
            <person name="Hannick L.I."/>
            <person name="Bidwell S."/>
            <person name="Haas B."/>
            <person name="Amedeo P."/>
            <person name="Orvis J."/>
            <person name="Wortman J.R."/>
            <person name="White O.R."/>
            <person name="Salzberg S."/>
            <person name="Shumway M."/>
            <person name="Koo H."/>
            <person name="Zhao Y."/>
            <person name="Holmes M."/>
            <person name="Miller J."/>
            <person name="Schatz M."/>
            <person name="Pop M."/>
            <person name="Pai G."/>
            <person name="Utterback T."/>
            <person name="Rogers Y.-H."/>
            <person name="Kravitz S."/>
            <person name="Fraser C.M."/>
        </authorList>
    </citation>
    <scope>NUCLEOTIDE SEQUENCE</scope>
    <source>
        <strain evidence="2">Liverpool</strain>
    </source>
</reference>
<dbReference type="Pfam" id="PF06585">
    <property type="entry name" value="JHBP"/>
    <property type="match status" value="1"/>
</dbReference>
<reference evidence="2" key="3">
    <citation type="submission" date="2012-09" db="EMBL/GenBank/DDBJ databases">
        <authorList>
            <consortium name="VectorBase"/>
        </authorList>
    </citation>
    <scope>NUCLEOTIDE SEQUENCE</scope>
    <source>
        <strain evidence="2">Liverpool</strain>
    </source>
</reference>
<feature type="signal peptide" evidence="1">
    <location>
        <begin position="1"/>
        <end position="19"/>
    </location>
</feature>
<dbReference type="PANTHER" id="PTHR20993:SF0">
    <property type="entry name" value="GH07914P"/>
    <property type="match status" value="1"/>
</dbReference>
<dbReference type="OMA" id="KFEFHFA"/>
<feature type="chain" id="PRO_5036499410" evidence="1">
    <location>
        <begin position="20"/>
        <end position="261"/>
    </location>
</feature>